<dbReference type="PROSITE" id="PS50088">
    <property type="entry name" value="ANK_REPEAT"/>
    <property type="match status" value="3"/>
</dbReference>
<keyword evidence="9 11" id="KW-0040">ANK repeat</keyword>
<feature type="region of interest" description="Disordered" evidence="14">
    <location>
        <begin position="304"/>
        <end position="332"/>
    </location>
</feature>
<dbReference type="InterPro" id="IPR036770">
    <property type="entry name" value="Ankyrin_rpt-contain_sf"/>
</dbReference>
<keyword evidence="5" id="KW-0479">Metal-binding</keyword>
<dbReference type="PROSITE" id="PS01358">
    <property type="entry name" value="ZF_RANBP2_1"/>
    <property type="match status" value="1"/>
</dbReference>
<dbReference type="InterPro" id="IPR002048">
    <property type="entry name" value="EF_hand_dom"/>
</dbReference>
<feature type="compositionally biased region" description="Acidic residues" evidence="14">
    <location>
        <begin position="312"/>
        <end position="329"/>
    </location>
</feature>
<comment type="caution">
    <text evidence="17">The sequence shown here is derived from an EMBL/GenBank/DDBJ whole genome shotgun (WGS) entry which is preliminary data.</text>
</comment>
<feature type="domain" description="EF-hand" evidence="16">
    <location>
        <begin position="658"/>
        <end position="687"/>
    </location>
</feature>
<reference evidence="17 18" key="1">
    <citation type="journal article" date="2024" name="Science">
        <title>Giant polyketide synthase enzymes in the biosynthesis of giant marine polyether toxins.</title>
        <authorList>
            <person name="Fallon T.R."/>
            <person name="Shende V.V."/>
            <person name="Wierzbicki I.H."/>
            <person name="Pendleton A.L."/>
            <person name="Watervoot N.F."/>
            <person name="Auber R.P."/>
            <person name="Gonzalez D.J."/>
            <person name="Wisecaver J.H."/>
            <person name="Moore B.S."/>
        </authorList>
    </citation>
    <scope>NUCLEOTIDE SEQUENCE [LARGE SCALE GENOMIC DNA]</scope>
    <source>
        <strain evidence="17 18">12B1</strain>
    </source>
</reference>
<evidence type="ECO:0000259" key="16">
    <source>
        <dbReference type="PROSITE" id="PS50222"/>
    </source>
</evidence>
<evidence type="ECO:0000259" key="15">
    <source>
        <dbReference type="PROSITE" id="PS50199"/>
    </source>
</evidence>
<dbReference type="Gene3D" id="1.10.238.10">
    <property type="entry name" value="EF-hand"/>
    <property type="match status" value="1"/>
</dbReference>
<dbReference type="CDD" id="cd00051">
    <property type="entry name" value="EFh"/>
    <property type="match status" value="1"/>
</dbReference>
<feature type="repeat" description="ANK" evidence="11">
    <location>
        <begin position="1509"/>
        <end position="1541"/>
    </location>
</feature>
<evidence type="ECO:0000313" key="17">
    <source>
        <dbReference type="EMBL" id="KAL1495920.1"/>
    </source>
</evidence>
<dbReference type="PROSITE" id="PS50222">
    <property type="entry name" value="EF_HAND_2"/>
    <property type="match status" value="2"/>
</dbReference>
<name>A0AB34IEI4_PRYPA</name>
<keyword evidence="13" id="KW-0520">NAD</keyword>
<evidence type="ECO:0000256" key="4">
    <source>
        <dbReference type="ARBA" id="ARBA00022695"/>
    </source>
</evidence>
<evidence type="ECO:0000256" key="6">
    <source>
        <dbReference type="ARBA" id="ARBA00022737"/>
    </source>
</evidence>
<sequence>MSTSYNRGNSWWTADVRNSSREHSAWVGDTCLIEGARVPEADELDGMPASGTFPMIKGTGGAIEAAEGSMTALLSLLRTSQTVAKYLLSQLVFPTFMHFQMQKISASGGDLGGDLIFPRRIGFTGTPSDLLPSSMGKCGFAEGTEGEMVHTLTSLKIMKPLRLKDMLSRSKDWTSLMLLDMIAKSHPALDQPLHALIDTECKQFNFLMQQDLANLYRRHSLEQLLTIFLKDGFDSGKESIGTHLASFRESLNLNVADGLRVPRSFDVNLRAMRDEHVDFIVGEASERSLARIFEKVSSMHFASEDGGLAQEQEQEQEEEKEQESAEPPDDQPIIYSDLAFARTDELQKPWALDGLADASMSSVPFYREFSVHLGKALTLPDGVHFSNHFFGQAWEGPRRMKNAIVMLEWIPTPEKLAYNQESVIEEEDALASQYVGHLWRLFAKDGKLTASALRALLVSSMHVHLTDEGLGQLLNDAPQILQSEGALKNLILGTRLRPRMPGRHFVAISLREAETLRAVIHSRRNVSLLREELCSDSMIGLRSLGRNGSLLDSSHRFPDLTDAQMKSACQTLRFVDHQTYFTQEETHLLLRALQCNDVLQRQIFHHQLHITHRRDLTILEQTPLYSVLRLPSELDLVSREAIALFLQLALVMDNVDEKSFFEQIDGDGDMVLQTEELFVALAKMGLKPSLQDVWSWLQAADANENGEVSFDKFLLLARRTKIPRSIFNSAFDWEPPVRLKLLSAQPAPPIDDKFRADLVNFVRSKQIEIVETEMTRTAAVNKELGRLLRQYEDDEEKKLGPNPRALVVNSVPCTEFDFSRRNLPKCIEFHGVPDFLPETDQMYEGKQHFVLHELAYFYIRPILADTNAGEEPVPSAVQTESESTDDGSTREPLVQYSVSFHLRVNGSPVMPYPLISIVTSDDYGGIKQPAICLESTGIVCDNLSDTSSRKYLSGSDKKSGLRVSPEGHWDLLTIAVDNVYGKMQVYLNGEQMLEVVDSATFCNPGPFVIDPQRGTKLFGPGEMYNVRIQLRHIRLSTSIISAANARIEHGSYGIWKCSYCDVYNGQSSKKCFKCTNSRKKSADPPKEPFNKTTAIRTVVGSTFKSEVLQYCITRGAVLLLLYSQSNKTAVSFLTEWSRVALLFASTPLRVCATELDQNEFDLGGLKPAEQQKLSACRVPGILLFRHTSVGGSPEKGFVIIDKPVILDGALHDQSVATISSFLREHLNHVSSDVFNLDVHLKRCFSSYWSDYALHDTLKKLREQLLKAAGGPPHKGFPLRFLSMWLADPTNWPSGPAINSKEADKTGALTGMARDTVDDAAKADPLPTPPEPKELMDSALFPKKQPSLDASTVASLNETLGSMMTLLCENFPREPFAFLSQWLRRQPLRLGNTKAFSHDDANMNHSEIVRCWPAVRKVVVGSPILSEVRQLIDSVLKPLLKRGLPIDCTPFGYTILYMASAQGNLEVAKLAAKEGADLHKLSKDGTSPLEVAASMGHNLIVALLLEQGAHFASALHYASAAGQALVVEMLLKAGCFANVPHTQPPQQANAALGPRLPLELALAHGHAPVVLLLLAFGATTESLPAHLQSSALLPNDKRKRAAEELSEQVSNAASFYELQKFLNSDRFYSQGKDTKAGEVAAVDINPNACDTMGWTGLMHAAVSDDANSAKKLLSLGALPSYRNRFALSAVLWAHWMEASAFREVLRQMQGAEADVLDGNDQKGFDRLRETLETFKGDSAVQSLLRPTGLRKGGNADAGAVSQLEKQEDGIQQTRSSIHNLIDEDDVPKVSLEEYLLELDKQFPKEYPKSGPFTGDMCGFINSMKLATMDIIASGTVPQGVTPVDIFALHLYTRAELFGFINRAYREGNPTEMAKWRVVVWYMVTAKKRQKGLAGVYFRGVGRLFNFVPVSDYRPGKTITWGGFSSSSADLRIAGKFMYGLQRPSEAEGVIFKIWAKTPVPIEWCSFVPEEREHLFLPSTSFRVSAWYQATNFNLHRGVRPMDDESNDFCLACDHIVEPVPLQIVNDEEGLKKQLTHNHVLLVEMEETVLTEEEKIEFATADMSD</sequence>
<dbReference type="Pfam" id="PF12796">
    <property type="entry name" value="Ank_2"/>
    <property type="match status" value="1"/>
</dbReference>
<dbReference type="EMBL" id="JBGBPQ010000030">
    <property type="protein sequence ID" value="KAL1495920.1"/>
    <property type="molecule type" value="Genomic_DNA"/>
</dbReference>
<dbReference type="InterPro" id="IPR011992">
    <property type="entry name" value="EF-hand-dom_pair"/>
</dbReference>
<dbReference type="Proteomes" id="UP001515480">
    <property type="component" value="Unassembled WGS sequence"/>
</dbReference>
<evidence type="ECO:0000256" key="11">
    <source>
        <dbReference type="PROSITE-ProRule" id="PRU00023"/>
    </source>
</evidence>
<dbReference type="SUPFAM" id="SSF48403">
    <property type="entry name" value="Ankyrin repeat"/>
    <property type="match status" value="1"/>
</dbReference>
<dbReference type="GO" id="GO:0005509">
    <property type="term" value="F:calcium ion binding"/>
    <property type="evidence" value="ECO:0007669"/>
    <property type="project" value="InterPro"/>
</dbReference>
<evidence type="ECO:0000256" key="8">
    <source>
        <dbReference type="ARBA" id="ARBA00022833"/>
    </source>
</evidence>
<evidence type="ECO:0000256" key="9">
    <source>
        <dbReference type="ARBA" id="ARBA00023043"/>
    </source>
</evidence>
<accession>A0AB34IEI4</accession>
<dbReference type="EC" id="2.4.2.31" evidence="13"/>
<dbReference type="PROSITE" id="PS50297">
    <property type="entry name" value="ANK_REP_REGION"/>
    <property type="match status" value="2"/>
</dbReference>
<comment type="catalytic activity">
    <reaction evidence="10 13">
        <text>L-arginyl-[protein] + NAD(+) = N(omega)-(ADP-D-ribosyl)-L-arginyl-[protein] + nicotinamide + H(+)</text>
        <dbReference type="Rhea" id="RHEA:19149"/>
        <dbReference type="Rhea" id="RHEA-COMP:10532"/>
        <dbReference type="Rhea" id="RHEA-COMP:15087"/>
        <dbReference type="ChEBI" id="CHEBI:15378"/>
        <dbReference type="ChEBI" id="CHEBI:17154"/>
        <dbReference type="ChEBI" id="CHEBI:29965"/>
        <dbReference type="ChEBI" id="CHEBI:57540"/>
        <dbReference type="ChEBI" id="CHEBI:142554"/>
        <dbReference type="EC" id="2.4.2.31"/>
    </reaction>
</comment>
<feature type="domain" description="EF-hand" evidence="16">
    <location>
        <begin position="688"/>
        <end position="723"/>
    </location>
</feature>
<keyword evidence="4" id="KW-0548">Nucleotidyltransferase</keyword>
<dbReference type="Gene3D" id="3.90.176.10">
    <property type="entry name" value="Toxin ADP-ribosyltransferase, Chain A, domain 1"/>
    <property type="match status" value="1"/>
</dbReference>
<evidence type="ECO:0000256" key="14">
    <source>
        <dbReference type="SAM" id="MobiDB-lite"/>
    </source>
</evidence>
<protein>
    <recommendedName>
        <fullName evidence="13">NAD(P)(+)--arginine ADP-ribosyltransferase</fullName>
        <ecNumber evidence="13">2.4.2.31</ecNumber>
    </recommendedName>
    <alternativeName>
        <fullName evidence="13">Mono(ADP-ribosyl)transferase</fullName>
    </alternativeName>
</protein>
<organism evidence="17 18">
    <name type="scientific">Prymnesium parvum</name>
    <name type="common">Toxic golden alga</name>
    <dbReference type="NCBI Taxonomy" id="97485"/>
    <lineage>
        <taxon>Eukaryota</taxon>
        <taxon>Haptista</taxon>
        <taxon>Haptophyta</taxon>
        <taxon>Prymnesiophyceae</taxon>
        <taxon>Prymnesiales</taxon>
        <taxon>Prymnesiaceae</taxon>
        <taxon>Prymnesium</taxon>
    </lineage>
</organism>
<dbReference type="PROSITE" id="PS50199">
    <property type="entry name" value="ZF_RANBP2_2"/>
    <property type="match status" value="1"/>
</dbReference>
<feature type="repeat" description="ANK" evidence="11">
    <location>
        <begin position="1483"/>
        <end position="1508"/>
    </location>
</feature>
<evidence type="ECO:0000256" key="12">
    <source>
        <dbReference type="PROSITE-ProRule" id="PRU00322"/>
    </source>
</evidence>
<evidence type="ECO:0000313" key="18">
    <source>
        <dbReference type="Proteomes" id="UP001515480"/>
    </source>
</evidence>
<evidence type="ECO:0000256" key="2">
    <source>
        <dbReference type="ARBA" id="ARBA00022676"/>
    </source>
</evidence>
<feature type="repeat" description="ANK" evidence="11">
    <location>
        <begin position="1450"/>
        <end position="1482"/>
    </location>
</feature>
<feature type="region of interest" description="Disordered" evidence="14">
    <location>
        <begin position="869"/>
        <end position="890"/>
    </location>
</feature>
<dbReference type="InterPro" id="IPR002110">
    <property type="entry name" value="Ankyrin_rpt"/>
</dbReference>
<evidence type="ECO:0000256" key="7">
    <source>
        <dbReference type="ARBA" id="ARBA00022771"/>
    </source>
</evidence>
<keyword evidence="3 13" id="KW-0808">Transferase</keyword>
<dbReference type="GO" id="GO:0106274">
    <property type="term" value="F:NAD+-protein-arginine ADP-ribosyltransferase activity"/>
    <property type="evidence" value="ECO:0007669"/>
    <property type="project" value="UniProtKB-EC"/>
</dbReference>
<dbReference type="GO" id="GO:0016779">
    <property type="term" value="F:nucleotidyltransferase activity"/>
    <property type="evidence" value="ECO:0007669"/>
    <property type="project" value="UniProtKB-KW"/>
</dbReference>
<evidence type="ECO:0000256" key="1">
    <source>
        <dbReference type="ARBA" id="ARBA00009558"/>
    </source>
</evidence>
<evidence type="ECO:0000256" key="5">
    <source>
        <dbReference type="ARBA" id="ARBA00022723"/>
    </source>
</evidence>
<dbReference type="SUPFAM" id="SSF47473">
    <property type="entry name" value="EF-hand"/>
    <property type="match status" value="1"/>
</dbReference>
<comment type="similarity">
    <text evidence="1 13">Belongs to the Arg-specific ADP-ribosyltransferase family.</text>
</comment>
<evidence type="ECO:0000256" key="10">
    <source>
        <dbReference type="ARBA" id="ARBA00047597"/>
    </source>
</evidence>
<dbReference type="PANTHER" id="PTHR24123:SF33">
    <property type="entry name" value="PROTEIN HOS4"/>
    <property type="match status" value="1"/>
</dbReference>
<keyword evidence="18" id="KW-1185">Reference proteome</keyword>
<dbReference type="Pfam" id="PF01129">
    <property type="entry name" value="ART"/>
    <property type="match status" value="1"/>
</dbReference>
<dbReference type="InterPro" id="IPR001876">
    <property type="entry name" value="Znf_RanBP2"/>
</dbReference>
<keyword evidence="13" id="KW-0521">NADP</keyword>
<dbReference type="PANTHER" id="PTHR24123">
    <property type="entry name" value="ANKYRIN REPEAT-CONTAINING"/>
    <property type="match status" value="1"/>
</dbReference>
<evidence type="ECO:0000256" key="3">
    <source>
        <dbReference type="ARBA" id="ARBA00022679"/>
    </source>
</evidence>
<dbReference type="Gene3D" id="1.25.40.20">
    <property type="entry name" value="Ankyrin repeat-containing domain"/>
    <property type="match status" value="3"/>
</dbReference>
<dbReference type="InterPro" id="IPR051165">
    <property type="entry name" value="Multifunctional_ANK_Repeat"/>
</dbReference>
<dbReference type="GO" id="GO:0008270">
    <property type="term" value="F:zinc ion binding"/>
    <property type="evidence" value="ECO:0007669"/>
    <property type="project" value="UniProtKB-KW"/>
</dbReference>
<keyword evidence="8" id="KW-0862">Zinc</keyword>
<dbReference type="SMART" id="SM00248">
    <property type="entry name" value="ANK"/>
    <property type="match status" value="5"/>
</dbReference>
<gene>
    <name evidence="17" type="ORF">AB1Y20_014562</name>
</gene>
<feature type="domain" description="RanBP2-type" evidence="15">
    <location>
        <begin position="1051"/>
        <end position="1080"/>
    </location>
</feature>
<keyword evidence="2 13" id="KW-0328">Glycosyltransferase</keyword>
<dbReference type="SUPFAM" id="SSF56399">
    <property type="entry name" value="ADP-ribosylation"/>
    <property type="match status" value="1"/>
</dbReference>
<evidence type="ECO:0000256" key="13">
    <source>
        <dbReference type="RuleBase" id="RU361228"/>
    </source>
</evidence>
<keyword evidence="6" id="KW-0677">Repeat</keyword>
<proteinExistence type="inferred from homology"/>
<dbReference type="InterPro" id="IPR000768">
    <property type="entry name" value="ART"/>
</dbReference>
<keyword evidence="7 12" id="KW-0863">Zinc-finger</keyword>